<dbReference type="InterPro" id="IPR008271">
    <property type="entry name" value="Ser/Thr_kinase_AS"/>
</dbReference>
<evidence type="ECO:0000313" key="25">
    <source>
        <dbReference type="EMBL" id="OEL12678.1"/>
    </source>
</evidence>
<keyword evidence="15 22" id="KW-1133">Transmembrane helix</keyword>
<dbReference type="InterPro" id="IPR017441">
    <property type="entry name" value="Protein_kinase_ATP_BS"/>
</dbReference>
<sequence length="672" mass="74373">MLLLVLLLFCTRSLPVRSSSDQFVYNGFTGANLAVDDSSFVTSDGLLVLTNGTNRLKGHATYPSLLHFRNKSPNSSIHVLSSFSTTFVFAILSEYTDLSGYGIALFIAAAKNFSTTLSYEYMGLFNIESNGNASNHIFAVELDTIRNVNMGDIDSNHVGIDINGLKSVKAASAGYYDDKGNGVFRNLTMISGEVMQVWVDYDAKRAELNVTLAPAQVPKPKKPLLSHQVDLSTVITEWAYVGFSSSLGDMSSRHCILGWSFALNGSATPLSYTKLPKLPKARPSSHMVLSVVLPLAIVMFILTVVGAVFFLVRRRIKYAELQESWEDEFRPHRFSYKVLFHATNGFSDDKLLGAGGFGRVYKGTLPAHKLEIAVKKVSHDSRQGIKEFIAEITSIGRLEHKNLVRLLGYCRRKHELLLVYEYLSNGSLDKHLHNHEMDRTLVWDTRFHIIKGVSLGLSYLHDNCEKVVIHRDIKASNVLLDAEMNGRLGDFGLARLYDHGTDPLTTHVVGTIGYLAPELARTSKSTPLTDVFSFGMFLLEVACGRRPVLLDDTQDSHVCWLVDWVLEHWGKGDLIGSMDKRLGGNYDIDQASLVLKVGLLCSRPSPCSRPVMRQVVQYLEGSMPLPDMSPTSPNFGTLALLQSDGFEAYDMPFSVSSKTSCILESDCLSGGR</sequence>
<evidence type="ECO:0000256" key="13">
    <source>
        <dbReference type="ARBA" id="ARBA00022777"/>
    </source>
</evidence>
<evidence type="ECO:0000256" key="5">
    <source>
        <dbReference type="ARBA" id="ARBA00012513"/>
    </source>
</evidence>
<dbReference type="InterPro" id="IPR000719">
    <property type="entry name" value="Prot_kinase_dom"/>
</dbReference>
<dbReference type="PROSITE" id="PS00107">
    <property type="entry name" value="PROTEIN_KINASE_ATP"/>
    <property type="match status" value="1"/>
</dbReference>
<dbReference type="PANTHER" id="PTHR27007">
    <property type="match status" value="1"/>
</dbReference>
<comment type="catalytic activity">
    <reaction evidence="19">
        <text>L-threonyl-[protein] + ATP = O-phospho-L-threonyl-[protein] + ADP + H(+)</text>
        <dbReference type="Rhea" id="RHEA:46608"/>
        <dbReference type="Rhea" id="RHEA-COMP:11060"/>
        <dbReference type="Rhea" id="RHEA-COMP:11605"/>
        <dbReference type="ChEBI" id="CHEBI:15378"/>
        <dbReference type="ChEBI" id="CHEBI:30013"/>
        <dbReference type="ChEBI" id="CHEBI:30616"/>
        <dbReference type="ChEBI" id="CHEBI:61977"/>
        <dbReference type="ChEBI" id="CHEBI:456216"/>
        <dbReference type="EC" id="2.7.11.1"/>
    </reaction>
    <physiologicalReaction direction="left-to-right" evidence="19">
        <dbReference type="Rhea" id="RHEA:46609"/>
    </physiologicalReaction>
</comment>
<keyword evidence="26" id="KW-1185">Reference proteome</keyword>
<evidence type="ECO:0000256" key="9">
    <source>
        <dbReference type="ARBA" id="ARBA00022692"/>
    </source>
</evidence>
<dbReference type="SUPFAM" id="SSF49899">
    <property type="entry name" value="Concanavalin A-like lectins/glucanases"/>
    <property type="match status" value="1"/>
</dbReference>
<proteinExistence type="inferred from homology"/>
<dbReference type="GO" id="GO:0005524">
    <property type="term" value="F:ATP binding"/>
    <property type="evidence" value="ECO:0007669"/>
    <property type="project" value="UniProtKB-UniRule"/>
</dbReference>
<dbReference type="FunFam" id="3.30.200.20:FF:000112">
    <property type="entry name" value="Lectin-domain containing receptor kinase A4.3"/>
    <property type="match status" value="1"/>
</dbReference>
<dbReference type="Gene3D" id="1.10.510.10">
    <property type="entry name" value="Transferase(Phosphotransferase) domain 1"/>
    <property type="match status" value="1"/>
</dbReference>
<keyword evidence="12 21" id="KW-0547">Nucleotide-binding</keyword>
<dbReference type="GO" id="GO:0004674">
    <property type="term" value="F:protein serine/threonine kinase activity"/>
    <property type="evidence" value="ECO:0007669"/>
    <property type="project" value="UniProtKB-KW"/>
</dbReference>
<comment type="similarity">
    <text evidence="4">In the C-terminal section; belongs to the protein kinase superfamily. Ser/Thr protein kinase family.</text>
</comment>
<gene>
    <name evidence="25" type="ORF">BAE44_0026304</name>
</gene>
<dbReference type="InterPro" id="IPR001220">
    <property type="entry name" value="Legume_lectin_dom"/>
</dbReference>
<evidence type="ECO:0000256" key="3">
    <source>
        <dbReference type="ARBA" id="ARBA00008536"/>
    </source>
</evidence>
<keyword evidence="14 21" id="KW-0067">ATP-binding</keyword>
<evidence type="ECO:0000256" key="16">
    <source>
        <dbReference type="ARBA" id="ARBA00023136"/>
    </source>
</evidence>
<dbReference type="CDD" id="cd06899">
    <property type="entry name" value="lectin_legume_LecRK_Arcelin_ConA"/>
    <property type="match status" value="1"/>
</dbReference>
<dbReference type="GO" id="GO:0005886">
    <property type="term" value="C:plasma membrane"/>
    <property type="evidence" value="ECO:0007669"/>
    <property type="project" value="UniProtKB-SubCell"/>
</dbReference>
<feature type="signal peptide" evidence="23">
    <location>
        <begin position="1"/>
        <end position="18"/>
    </location>
</feature>
<evidence type="ECO:0000313" key="26">
    <source>
        <dbReference type="Proteomes" id="UP000095767"/>
    </source>
</evidence>
<keyword evidence="9 22" id="KW-0812">Transmembrane</keyword>
<feature type="chain" id="PRO_5009187026" description="non-specific serine/threonine protein kinase" evidence="23">
    <location>
        <begin position="19"/>
        <end position="672"/>
    </location>
</feature>
<dbReference type="Pfam" id="PF00139">
    <property type="entry name" value="Lectin_legB"/>
    <property type="match status" value="1"/>
</dbReference>
<dbReference type="Gene3D" id="3.30.200.20">
    <property type="entry name" value="Phosphorylase Kinase, domain 1"/>
    <property type="match status" value="1"/>
</dbReference>
<dbReference type="SUPFAM" id="SSF56112">
    <property type="entry name" value="Protein kinase-like (PK-like)"/>
    <property type="match status" value="1"/>
</dbReference>
<name>A0A1E5UIM7_9POAL</name>
<dbReference type="FunFam" id="2.60.120.200:FF:000051">
    <property type="entry name" value="L-type lectin-domain containing receptor kinase V.9"/>
    <property type="match status" value="1"/>
</dbReference>
<feature type="binding site" evidence="21">
    <location>
        <position position="376"/>
    </location>
    <ligand>
        <name>ATP</name>
        <dbReference type="ChEBI" id="CHEBI:30616"/>
    </ligand>
</feature>
<keyword evidence="10 23" id="KW-0732">Signal</keyword>
<feature type="transmembrane region" description="Helical" evidence="22">
    <location>
        <begin position="287"/>
        <end position="312"/>
    </location>
</feature>
<evidence type="ECO:0000256" key="15">
    <source>
        <dbReference type="ARBA" id="ARBA00022989"/>
    </source>
</evidence>
<dbReference type="OrthoDB" id="675008at2759"/>
<evidence type="ECO:0000256" key="22">
    <source>
        <dbReference type="SAM" id="Phobius"/>
    </source>
</evidence>
<dbReference type="InterPro" id="IPR013320">
    <property type="entry name" value="ConA-like_dom_sf"/>
</dbReference>
<keyword evidence="8" id="KW-0808">Transferase</keyword>
<evidence type="ECO:0000256" key="17">
    <source>
        <dbReference type="ARBA" id="ARBA00023170"/>
    </source>
</evidence>
<dbReference type="InterPro" id="IPR011009">
    <property type="entry name" value="Kinase-like_dom_sf"/>
</dbReference>
<dbReference type="Proteomes" id="UP000095767">
    <property type="component" value="Unassembled WGS sequence"/>
</dbReference>
<evidence type="ECO:0000256" key="23">
    <source>
        <dbReference type="SAM" id="SignalP"/>
    </source>
</evidence>
<evidence type="ECO:0000256" key="18">
    <source>
        <dbReference type="ARBA" id="ARBA00023180"/>
    </source>
</evidence>
<keyword evidence="17 25" id="KW-0675">Receptor</keyword>
<keyword evidence="13 25" id="KW-0418">Kinase</keyword>
<evidence type="ECO:0000256" key="12">
    <source>
        <dbReference type="ARBA" id="ARBA00022741"/>
    </source>
</evidence>
<accession>A0A1E5UIM7</accession>
<dbReference type="GO" id="GO:0030246">
    <property type="term" value="F:carbohydrate binding"/>
    <property type="evidence" value="ECO:0007669"/>
    <property type="project" value="UniProtKB-KW"/>
</dbReference>
<dbReference type="EC" id="2.7.11.1" evidence="5"/>
<organism evidence="25 26">
    <name type="scientific">Dichanthelium oligosanthes</name>
    <dbReference type="NCBI Taxonomy" id="888268"/>
    <lineage>
        <taxon>Eukaryota</taxon>
        <taxon>Viridiplantae</taxon>
        <taxon>Streptophyta</taxon>
        <taxon>Embryophyta</taxon>
        <taxon>Tracheophyta</taxon>
        <taxon>Spermatophyta</taxon>
        <taxon>Magnoliopsida</taxon>
        <taxon>Liliopsida</taxon>
        <taxon>Poales</taxon>
        <taxon>Poaceae</taxon>
        <taxon>PACMAD clade</taxon>
        <taxon>Panicoideae</taxon>
        <taxon>Panicodae</taxon>
        <taxon>Paniceae</taxon>
        <taxon>Dichantheliinae</taxon>
        <taxon>Dichanthelium</taxon>
    </lineage>
</organism>
<dbReference type="AlphaFoldDB" id="A0A1E5UIM7"/>
<evidence type="ECO:0000256" key="19">
    <source>
        <dbReference type="ARBA" id="ARBA00048659"/>
    </source>
</evidence>
<comment type="subcellular location">
    <subcellularLocation>
        <location evidence="1">Cell membrane</location>
    </subcellularLocation>
    <subcellularLocation>
        <location evidence="2">Membrane</location>
        <topology evidence="2">Single-pass type I membrane protein</topology>
    </subcellularLocation>
</comment>
<evidence type="ECO:0000256" key="21">
    <source>
        <dbReference type="PROSITE-ProRule" id="PRU10141"/>
    </source>
</evidence>
<dbReference type="PROSITE" id="PS00108">
    <property type="entry name" value="PROTEIN_KINASE_ST"/>
    <property type="match status" value="1"/>
</dbReference>
<evidence type="ECO:0000256" key="7">
    <source>
        <dbReference type="ARBA" id="ARBA00022527"/>
    </source>
</evidence>
<protein>
    <recommendedName>
        <fullName evidence="5">non-specific serine/threonine protein kinase</fullName>
        <ecNumber evidence="5">2.7.11.1</ecNumber>
    </recommendedName>
</protein>
<keyword evidence="11 25" id="KW-0430">Lectin</keyword>
<dbReference type="InterPro" id="IPR050528">
    <property type="entry name" value="L-type_Lectin-RKs"/>
</dbReference>
<keyword evidence="6" id="KW-1003">Cell membrane</keyword>
<comment type="caution">
    <text evidence="25">The sequence shown here is derived from an EMBL/GenBank/DDBJ whole genome shotgun (WGS) entry which is preliminary data.</text>
</comment>
<dbReference type="FunFam" id="1.10.510.10:FF:000517">
    <property type="entry name" value="Putative receptor kinase Lecrk"/>
    <property type="match status" value="1"/>
</dbReference>
<dbReference type="STRING" id="888268.A0A1E5UIM7"/>
<dbReference type="GO" id="GO:1901001">
    <property type="term" value="P:negative regulation of response to salt stress"/>
    <property type="evidence" value="ECO:0007669"/>
    <property type="project" value="UniProtKB-ARBA"/>
</dbReference>
<evidence type="ECO:0000256" key="2">
    <source>
        <dbReference type="ARBA" id="ARBA00004479"/>
    </source>
</evidence>
<evidence type="ECO:0000256" key="4">
    <source>
        <dbReference type="ARBA" id="ARBA00010217"/>
    </source>
</evidence>
<evidence type="ECO:0000256" key="1">
    <source>
        <dbReference type="ARBA" id="ARBA00004236"/>
    </source>
</evidence>
<evidence type="ECO:0000256" key="8">
    <source>
        <dbReference type="ARBA" id="ARBA00022679"/>
    </source>
</evidence>
<feature type="domain" description="Protein kinase" evidence="24">
    <location>
        <begin position="346"/>
        <end position="626"/>
    </location>
</feature>
<evidence type="ECO:0000256" key="11">
    <source>
        <dbReference type="ARBA" id="ARBA00022734"/>
    </source>
</evidence>
<keyword evidence="18" id="KW-0325">Glycoprotein</keyword>
<dbReference type="SMART" id="SM00220">
    <property type="entry name" value="S_TKc"/>
    <property type="match status" value="1"/>
</dbReference>
<dbReference type="Pfam" id="PF00069">
    <property type="entry name" value="Pkinase"/>
    <property type="match status" value="1"/>
</dbReference>
<keyword evidence="16 22" id="KW-0472">Membrane</keyword>
<evidence type="ECO:0000256" key="20">
    <source>
        <dbReference type="ARBA" id="ARBA00048977"/>
    </source>
</evidence>
<evidence type="ECO:0000259" key="24">
    <source>
        <dbReference type="PROSITE" id="PS50011"/>
    </source>
</evidence>
<dbReference type="Gene3D" id="2.60.120.200">
    <property type="match status" value="1"/>
</dbReference>
<evidence type="ECO:0000256" key="10">
    <source>
        <dbReference type="ARBA" id="ARBA00022729"/>
    </source>
</evidence>
<reference evidence="25 26" key="1">
    <citation type="submission" date="2016-09" db="EMBL/GenBank/DDBJ databases">
        <title>The draft genome of Dichanthelium oligosanthes: A C3 panicoid grass species.</title>
        <authorList>
            <person name="Studer A.J."/>
            <person name="Schnable J.C."/>
            <person name="Brutnell T.P."/>
        </authorList>
    </citation>
    <scope>NUCLEOTIDE SEQUENCE [LARGE SCALE GENOMIC DNA]</scope>
    <source>
        <strain evidence="26">cv. Kellogg 1175</strain>
        <tissue evidence="25">Leaf</tissue>
    </source>
</reference>
<dbReference type="EMBL" id="LWDX02076235">
    <property type="protein sequence ID" value="OEL12678.1"/>
    <property type="molecule type" value="Genomic_DNA"/>
</dbReference>
<comment type="catalytic activity">
    <reaction evidence="20">
        <text>L-seryl-[protein] + ATP = O-phospho-L-seryl-[protein] + ADP + H(+)</text>
        <dbReference type="Rhea" id="RHEA:17989"/>
        <dbReference type="Rhea" id="RHEA-COMP:9863"/>
        <dbReference type="Rhea" id="RHEA-COMP:11604"/>
        <dbReference type="ChEBI" id="CHEBI:15378"/>
        <dbReference type="ChEBI" id="CHEBI:29999"/>
        <dbReference type="ChEBI" id="CHEBI:30616"/>
        <dbReference type="ChEBI" id="CHEBI:83421"/>
        <dbReference type="ChEBI" id="CHEBI:456216"/>
        <dbReference type="EC" id="2.7.11.1"/>
    </reaction>
    <physiologicalReaction direction="left-to-right" evidence="20">
        <dbReference type="Rhea" id="RHEA:17990"/>
    </physiologicalReaction>
</comment>
<dbReference type="CDD" id="cd14066">
    <property type="entry name" value="STKc_IRAK"/>
    <property type="match status" value="1"/>
</dbReference>
<evidence type="ECO:0000256" key="6">
    <source>
        <dbReference type="ARBA" id="ARBA00022475"/>
    </source>
</evidence>
<keyword evidence="7" id="KW-0723">Serine/threonine-protein kinase</keyword>
<dbReference type="PROSITE" id="PS50011">
    <property type="entry name" value="PROTEIN_KINASE_DOM"/>
    <property type="match status" value="1"/>
</dbReference>
<evidence type="ECO:0000256" key="14">
    <source>
        <dbReference type="ARBA" id="ARBA00022840"/>
    </source>
</evidence>
<comment type="similarity">
    <text evidence="3">In the N-terminal section; belongs to the leguminous lectin family.</text>
</comment>